<keyword evidence="2" id="KW-0378">Hydrolase</keyword>
<dbReference type="Gene3D" id="3.40.50.300">
    <property type="entry name" value="P-loop containing nucleotide triphosphate hydrolases"/>
    <property type="match status" value="1"/>
</dbReference>
<comment type="caution">
    <text evidence="6">The sequence shown here is derived from an EMBL/GenBank/DDBJ whole genome shotgun (WGS) entry which is preliminary data.</text>
</comment>
<gene>
    <name evidence="6" type="ORF">S01H1_57589</name>
</gene>
<sequence length="72" mass="7810">MSFEQFSFDRRIAAGVKSVGYTIPTPIQQKAIPVILQGRDVLGLAQTGTGKTAAFVLPILQRLSQGPRGRVR</sequence>
<dbReference type="GO" id="GO:0005524">
    <property type="term" value="F:ATP binding"/>
    <property type="evidence" value="ECO:0007669"/>
    <property type="project" value="UniProtKB-KW"/>
</dbReference>
<evidence type="ECO:0000256" key="1">
    <source>
        <dbReference type="ARBA" id="ARBA00022741"/>
    </source>
</evidence>
<organism evidence="6">
    <name type="scientific">marine sediment metagenome</name>
    <dbReference type="NCBI Taxonomy" id="412755"/>
    <lineage>
        <taxon>unclassified sequences</taxon>
        <taxon>metagenomes</taxon>
        <taxon>ecological metagenomes</taxon>
    </lineage>
</organism>
<evidence type="ECO:0000256" key="3">
    <source>
        <dbReference type="ARBA" id="ARBA00022806"/>
    </source>
</evidence>
<dbReference type="EMBL" id="BARS01037562">
    <property type="protein sequence ID" value="GAG14321.1"/>
    <property type="molecule type" value="Genomic_DNA"/>
</dbReference>
<dbReference type="InterPro" id="IPR027417">
    <property type="entry name" value="P-loop_NTPase"/>
</dbReference>
<keyword evidence="1" id="KW-0547">Nucleotide-binding</keyword>
<evidence type="ECO:0000256" key="2">
    <source>
        <dbReference type="ARBA" id="ARBA00022801"/>
    </source>
</evidence>
<accession>X0WNQ0</accession>
<feature type="domain" description="DEAD-box RNA helicase Q" evidence="5">
    <location>
        <begin position="1"/>
        <end position="29"/>
    </location>
</feature>
<dbReference type="SUPFAM" id="SSF52540">
    <property type="entry name" value="P-loop containing nucleoside triphosphate hydrolases"/>
    <property type="match status" value="1"/>
</dbReference>
<dbReference type="PROSITE" id="PS51195">
    <property type="entry name" value="Q_MOTIF"/>
    <property type="match status" value="1"/>
</dbReference>
<dbReference type="InterPro" id="IPR011545">
    <property type="entry name" value="DEAD/DEAH_box_helicase_dom"/>
</dbReference>
<proteinExistence type="predicted"/>
<dbReference type="PANTHER" id="PTHR47959">
    <property type="entry name" value="ATP-DEPENDENT RNA HELICASE RHLE-RELATED"/>
    <property type="match status" value="1"/>
</dbReference>
<name>X0WNQ0_9ZZZZ</name>
<dbReference type="InterPro" id="IPR014014">
    <property type="entry name" value="RNA_helicase_DEAD_Q_motif"/>
</dbReference>
<reference evidence="6" key="1">
    <citation type="journal article" date="2014" name="Front. Microbiol.">
        <title>High frequency of phylogenetically diverse reductive dehalogenase-homologous genes in deep subseafloor sedimentary metagenomes.</title>
        <authorList>
            <person name="Kawai M."/>
            <person name="Futagami T."/>
            <person name="Toyoda A."/>
            <person name="Takaki Y."/>
            <person name="Nishi S."/>
            <person name="Hori S."/>
            <person name="Arai W."/>
            <person name="Tsubouchi T."/>
            <person name="Morono Y."/>
            <person name="Uchiyama I."/>
            <person name="Ito T."/>
            <person name="Fujiyama A."/>
            <person name="Inagaki F."/>
            <person name="Takami H."/>
        </authorList>
    </citation>
    <scope>NUCLEOTIDE SEQUENCE</scope>
    <source>
        <strain evidence="6">Expedition CK06-06</strain>
    </source>
</reference>
<dbReference type="AlphaFoldDB" id="X0WNQ0"/>
<evidence type="ECO:0000313" key="6">
    <source>
        <dbReference type="EMBL" id="GAG14321.1"/>
    </source>
</evidence>
<dbReference type="InterPro" id="IPR050079">
    <property type="entry name" value="DEAD_box_RNA_helicase"/>
</dbReference>
<dbReference type="PANTHER" id="PTHR47959:SF13">
    <property type="entry name" value="ATP-DEPENDENT RNA HELICASE RHLE"/>
    <property type="match status" value="1"/>
</dbReference>
<evidence type="ECO:0000259" key="5">
    <source>
        <dbReference type="PROSITE" id="PS51195"/>
    </source>
</evidence>
<evidence type="ECO:0000256" key="4">
    <source>
        <dbReference type="ARBA" id="ARBA00022840"/>
    </source>
</evidence>
<dbReference type="GO" id="GO:0005829">
    <property type="term" value="C:cytosol"/>
    <property type="evidence" value="ECO:0007669"/>
    <property type="project" value="TreeGrafter"/>
</dbReference>
<feature type="non-terminal residue" evidence="6">
    <location>
        <position position="72"/>
    </location>
</feature>
<dbReference type="GO" id="GO:0003676">
    <property type="term" value="F:nucleic acid binding"/>
    <property type="evidence" value="ECO:0007669"/>
    <property type="project" value="InterPro"/>
</dbReference>
<dbReference type="GO" id="GO:0003724">
    <property type="term" value="F:RNA helicase activity"/>
    <property type="evidence" value="ECO:0007669"/>
    <property type="project" value="InterPro"/>
</dbReference>
<protein>
    <recommendedName>
        <fullName evidence="5">DEAD-box RNA helicase Q domain-containing protein</fullName>
    </recommendedName>
</protein>
<keyword evidence="3" id="KW-0347">Helicase</keyword>
<dbReference type="GO" id="GO:0016787">
    <property type="term" value="F:hydrolase activity"/>
    <property type="evidence" value="ECO:0007669"/>
    <property type="project" value="UniProtKB-KW"/>
</dbReference>
<keyword evidence="4" id="KW-0067">ATP-binding</keyword>
<dbReference type="Pfam" id="PF00270">
    <property type="entry name" value="DEAD"/>
    <property type="match status" value="1"/>
</dbReference>